<protein>
    <submittedName>
        <fullName evidence="2">Hydantoinase B/oxoprolinase family protein</fullName>
    </submittedName>
</protein>
<dbReference type="InterPro" id="IPR045079">
    <property type="entry name" value="Oxoprolinase-like"/>
</dbReference>
<dbReference type="PANTHER" id="PTHR11365">
    <property type="entry name" value="5-OXOPROLINASE RELATED"/>
    <property type="match status" value="1"/>
</dbReference>
<name>A0ABT0CQ69_9HYPH</name>
<dbReference type="RefSeq" id="WP_241602671.1">
    <property type="nucleotide sequence ID" value="NZ_JAKVIN010000007.1"/>
</dbReference>
<evidence type="ECO:0000313" key="2">
    <source>
        <dbReference type="EMBL" id="MCJ8150754.1"/>
    </source>
</evidence>
<dbReference type="PANTHER" id="PTHR11365:SF23">
    <property type="entry name" value="HYPOTHETICAL 5-OXOPROLINASE (EUROFUNG)-RELATED"/>
    <property type="match status" value="1"/>
</dbReference>
<evidence type="ECO:0000313" key="3">
    <source>
        <dbReference type="Proteomes" id="UP001201844"/>
    </source>
</evidence>
<dbReference type="EMBL" id="JAKVIN010000007">
    <property type="protein sequence ID" value="MCJ8150754.1"/>
    <property type="molecule type" value="Genomic_DNA"/>
</dbReference>
<proteinExistence type="predicted"/>
<dbReference type="Proteomes" id="UP001201844">
    <property type="component" value="Unassembled WGS sequence"/>
</dbReference>
<reference evidence="2 3" key="1">
    <citation type="submission" date="2022-02" db="EMBL/GenBank/DDBJ databases">
        <title>Shinella B3.7 sp. nov., isolated from Sediment (Zhairuo Island).</title>
        <authorList>
            <person name="Chen G."/>
        </authorList>
    </citation>
    <scope>NUCLEOTIDE SEQUENCE [LARGE SCALE GENOMIC DNA]</scope>
    <source>
        <strain evidence="2 3">B3.7</strain>
        <plasmid evidence="2">unnamed</plasmid>
    </source>
</reference>
<geneLocation type="plasmid" evidence="2">
    <name>unnamed</name>
</geneLocation>
<dbReference type="InterPro" id="IPR003692">
    <property type="entry name" value="Hydantoinase_B"/>
</dbReference>
<accession>A0ABT0CQ69</accession>
<evidence type="ECO:0000259" key="1">
    <source>
        <dbReference type="Pfam" id="PF02538"/>
    </source>
</evidence>
<organism evidence="2 3">
    <name type="scientific">Shinella sedimenti</name>
    <dbReference type="NCBI Taxonomy" id="2919913"/>
    <lineage>
        <taxon>Bacteria</taxon>
        <taxon>Pseudomonadati</taxon>
        <taxon>Pseudomonadota</taxon>
        <taxon>Alphaproteobacteria</taxon>
        <taxon>Hyphomicrobiales</taxon>
        <taxon>Rhizobiaceae</taxon>
        <taxon>Shinella</taxon>
    </lineage>
</organism>
<keyword evidence="3" id="KW-1185">Reference proteome</keyword>
<feature type="domain" description="Hydantoinase B/oxoprolinase" evidence="1">
    <location>
        <begin position="10"/>
        <end position="541"/>
    </location>
</feature>
<comment type="caution">
    <text evidence="2">The sequence shown here is derived from an EMBL/GenBank/DDBJ whole genome shotgun (WGS) entry which is preliminary data.</text>
</comment>
<dbReference type="Pfam" id="PF02538">
    <property type="entry name" value="Hydantoinase_B"/>
    <property type="match status" value="1"/>
</dbReference>
<sequence>MTRTDSQSGVQMAILASRIDAIARKMANTLFRTARSGVLNSGHDFSCVVLTADCRLIAGAVSLPAHVMAGPDEIARYVSEMHPVLKRGDAFLHNSPYHGNSHAADHCLVVPVIDDEGVHRYTVLAKAHQADCGNSKPTTYIGDAEDVYQEGALIFPAVQIQRNYKDVGDVIRMCQARIRVPDIWWGDYLASLGAARIGEHELLNLGKEVGWEKLAQHVENWFDYSERRITAAIGRLNSGTAIVSSKHDPFPGAPDGIPVDVKVTVDAVAGRIEVDLRDNPDCLPCGLNLTEGTSRSAALVGVFNALGDHTIPANAGAFRRLKVHLRENCVVGIPRHPFSCSVATTNLADRVASPVQVAIAQISPGFGMAEGGPIFPPAGGVISGRDPRRDDTAYVNQVHLGITGGPATPRQDGWLTLIHVGNAGLCRHDCVEVDELSYPITVWERRILTDTAGAGKFRGAPSIRVEFGPAEGASLKVFYNADGMINVAQGAVGGLSGAPTGALKRLCDGSIEPQPACTGVSLSENERIISISSGGGGYGNPAERDEDLVMSDVREGYFSPEKAKELFGVIFCVDGEIDRKATNDARRALLA</sequence>
<gene>
    <name evidence="2" type="ORF">MKI86_16515</name>
</gene>
<keyword evidence="2" id="KW-0614">Plasmid</keyword>